<feature type="compositionally biased region" description="Polar residues" evidence="4">
    <location>
        <begin position="174"/>
        <end position="199"/>
    </location>
</feature>
<dbReference type="Proteomes" id="UP000019487">
    <property type="component" value="Unassembled WGS sequence"/>
</dbReference>
<evidence type="ECO:0000256" key="1">
    <source>
        <dbReference type="ARBA" id="ARBA00004496"/>
    </source>
</evidence>
<keyword evidence="7" id="KW-1185">Reference proteome</keyword>
<feature type="compositionally biased region" description="Polar residues" evidence="4">
    <location>
        <begin position="15"/>
        <end position="26"/>
    </location>
</feature>
<dbReference type="GO" id="GO:0005737">
    <property type="term" value="C:cytoplasm"/>
    <property type="evidence" value="ECO:0007669"/>
    <property type="project" value="UniProtKB-SubCell"/>
</dbReference>
<keyword evidence="2" id="KW-0963">Cytoplasm</keyword>
<feature type="coiled-coil region" evidence="3">
    <location>
        <begin position="428"/>
        <end position="469"/>
    </location>
</feature>
<organism evidence="6 7">
    <name type="scientific">Sclerotinia borealis (strain F-4128)</name>
    <dbReference type="NCBI Taxonomy" id="1432307"/>
    <lineage>
        <taxon>Eukaryota</taxon>
        <taxon>Fungi</taxon>
        <taxon>Dikarya</taxon>
        <taxon>Ascomycota</taxon>
        <taxon>Pezizomycotina</taxon>
        <taxon>Leotiomycetes</taxon>
        <taxon>Helotiales</taxon>
        <taxon>Sclerotiniaceae</taxon>
        <taxon>Sclerotinia</taxon>
    </lineage>
</organism>
<feature type="domain" description="Cep57 centrosome microtubule-binding" evidence="5">
    <location>
        <begin position="548"/>
        <end position="623"/>
    </location>
</feature>
<comment type="subcellular location">
    <subcellularLocation>
        <location evidence="1">Cytoplasm</location>
    </subcellularLocation>
</comment>
<feature type="compositionally biased region" description="Basic and acidic residues" evidence="4">
    <location>
        <begin position="487"/>
        <end position="505"/>
    </location>
</feature>
<reference evidence="6 7" key="1">
    <citation type="journal article" date="2014" name="Genome Announc.">
        <title>Draft genome sequence of Sclerotinia borealis, a psychrophilic plant pathogenic fungus.</title>
        <authorList>
            <person name="Mardanov A.V."/>
            <person name="Beletsky A.V."/>
            <person name="Kadnikov V.V."/>
            <person name="Ignatov A.N."/>
            <person name="Ravin N.V."/>
        </authorList>
    </citation>
    <scope>NUCLEOTIDE SEQUENCE [LARGE SCALE GENOMIC DNA]</scope>
    <source>
        <strain evidence="7">F-4157</strain>
    </source>
</reference>
<feature type="region of interest" description="Disordered" evidence="4">
    <location>
        <begin position="224"/>
        <end position="247"/>
    </location>
</feature>
<feature type="compositionally biased region" description="Polar residues" evidence="4">
    <location>
        <begin position="506"/>
        <end position="522"/>
    </location>
</feature>
<feature type="region of interest" description="Disordered" evidence="4">
    <location>
        <begin position="487"/>
        <end position="523"/>
    </location>
</feature>
<evidence type="ECO:0000259" key="5">
    <source>
        <dbReference type="Pfam" id="PF06657"/>
    </source>
</evidence>
<evidence type="ECO:0000256" key="3">
    <source>
        <dbReference type="SAM" id="Coils"/>
    </source>
</evidence>
<proteinExistence type="predicted"/>
<dbReference type="Pfam" id="PF06657">
    <property type="entry name" value="Cep57_MT_bd"/>
    <property type="match status" value="1"/>
</dbReference>
<feature type="region of interest" description="Disordered" evidence="4">
    <location>
        <begin position="155"/>
        <end position="200"/>
    </location>
</feature>
<dbReference type="EMBL" id="AYSA01000085">
    <property type="protein sequence ID" value="ESZ97444.1"/>
    <property type="molecule type" value="Genomic_DNA"/>
</dbReference>
<evidence type="ECO:0000313" key="6">
    <source>
        <dbReference type="EMBL" id="ESZ97444.1"/>
    </source>
</evidence>
<accession>W9CS88</accession>
<dbReference type="HOGENOM" id="CLU_410478_0_0_1"/>
<dbReference type="AlphaFoldDB" id="W9CS88"/>
<evidence type="ECO:0000256" key="4">
    <source>
        <dbReference type="SAM" id="MobiDB-lite"/>
    </source>
</evidence>
<evidence type="ECO:0000256" key="2">
    <source>
        <dbReference type="ARBA" id="ARBA00022490"/>
    </source>
</evidence>
<dbReference type="OrthoDB" id="76453at2759"/>
<comment type="caution">
    <text evidence="6">The sequence shown here is derived from an EMBL/GenBank/DDBJ whole genome shotgun (WGS) entry which is preliminary data.</text>
</comment>
<gene>
    <name evidence="6" type="ORF">SBOR_2133</name>
</gene>
<keyword evidence="3" id="KW-0175">Coiled coil</keyword>
<name>W9CS88_SCLBF</name>
<sequence>MAAYSARNRNDLEDTLSSISTSQNLPQRPKSRFRSNASSSSSREFEFGLNSTNTQHHTISSDSHNSFNYFDPDNSAEQCFMSTELDIDRQLRRQAQRTDIEIRDTAKKYNRWSPRKEPEISVSMQDMEKVFEDFTGGSSQINGTNDSSKLASKITRLGQDNTPCRAPKSKLSERLTSGSKNKSRFNTTSATEKAQSANTPKRVVKDILDDHEFSLDLSHSVHNKENMLPRQRPSHIPGSSKHEKMDQAEYNERQVLAELETLIKDHPANASIRSGKVAKAKAASPTFTMSTTANGSFAIPEVHNITKLVDNTSTSLPKKSEIFEQRAEPMGKEEVDIYRAIDELQQQVAVLLNERKERDSVISSLRNQLNERQAQDTVISSLKHERKEQDAIMSTLRTENQRMAATIHQLDIQVHTQRVENERMVKSISTLESSATSHEAEKQQMEKTFAELSSANEDLKANNENMASQRDLVLSRYKSLVERFDTIEQQRPADAETLPPKEHPSMKTSPNQCQKNNETLNGQVGGLQDEVEDEDEDEDDIDDTADITMRPTMEPQLALKQIMSNVHNQIEQLSAQHSAKAAELRALDKSKNLRLRRSIAESLKILVDQISSHSDFLYRLKDVSYAF</sequence>
<dbReference type="InterPro" id="IPR024957">
    <property type="entry name" value="Cep57_MT-bd_dom"/>
</dbReference>
<protein>
    <recommendedName>
        <fullName evidence="5">Cep57 centrosome microtubule-binding domain-containing protein</fullName>
    </recommendedName>
</protein>
<dbReference type="GO" id="GO:0008017">
    <property type="term" value="F:microtubule binding"/>
    <property type="evidence" value="ECO:0007669"/>
    <property type="project" value="InterPro"/>
</dbReference>
<feature type="region of interest" description="Disordered" evidence="4">
    <location>
        <begin position="1"/>
        <end position="48"/>
    </location>
</feature>
<evidence type="ECO:0000313" key="7">
    <source>
        <dbReference type="Proteomes" id="UP000019487"/>
    </source>
</evidence>